<evidence type="ECO:0000313" key="2">
    <source>
        <dbReference type="Proteomes" id="UP000198807"/>
    </source>
</evidence>
<organism evidence="1 2">
    <name type="scientific">Halomonas daqiaonensis</name>
    <dbReference type="NCBI Taxonomy" id="650850"/>
    <lineage>
        <taxon>Bacteria</taxon>
        <taxon>Pseudomonadati</taxon>
        <taxon>Pseudomonadota</taxon>
        <taxon>Gammaproteobacteria</taxon>
        <taxon>Oceanospirillales</taxon>
        <taxon>Halomonadaceae</taxon>
        <taxon>Halomonas</taxon>
    </lineage>
</organism>
<dbReference type="EMBL" id="FOBC01000002">
    <property type="protein sequence ID" value="SEK50048.1"/>
    <property type="molecule type" value="Genomic_DNA"/>
</dbReference>
<name>A0A1H7HIQ7_9GAMM</name>
<accession>A0A1H7HIQ7</accession>
<dbReference type="AlphaFoldDB" id="A0A1H7HIQ7"/>
<dbReference type="Proteomes" id="UP000198807">
    <property type="component" value="Unassembled WGS sequence"/>
</dbReference>
<gene>
    <name evidence="1" type="ORF">SAMN04488129_102227</name>
</gene>
<dbReference type="RefSeq" id="WP_089710258.1">
    <property type="nucleotide sequence ID" value="NZ_FOBC01000002.1"/>
</dbReference>
<protein>
    <submittedName>
        <fullName evidence="1">Uncharacterized protein</fullName>
    </submittedName>
</protein>
<reference evidence="2" key="1">
    <citation type="submission" date="2016-10" db="EMBL/GenBank/DDBJ databases">
        <authorList>
            <person name="Varghese N."/>
            <person name="Submissions S."/>
        </authorList>
    </citation>
    <scope>NUCLEOTIDE SEQUENCE [LARGE SCALE GENOMIC DNA]</scope>
    <source>
        <strain evidence="2">CGMCC 1.9150</strain>
    </source>
</reference>
<proteinExistence type="predicted"/>
<dbReference type="OrthoDB" id="9810122at2"/>
<dbReference type="STRING" id="650850.SAMN04488129_102227"/>
<sequence>MFYLKNLQGGRYFGIGSYRPKSISNIYLLHKAGWYGVAVDISTYKIDEMKRFRAGKVMYV</sequence>
<evidence type="ECO:0000313" key="1">
    <source>
        <dbReference type="EMBL" id="SEK50048.1"/>
    </source>
</evidence>
<keyword evidence="2" id="KW-1185">Reference proteome</keyword>